<keyword evidence="4" id="KW-0472">Membrane</keyword>
<dbReference type="GO" id="GO:0004673">
    <property type="term" value="F:protein histidine kinase activity"/>
    <property type="evidence" value="ECO:0007669"/>
    <property type="project" value="UniProtKB-EC"/>
</dbReference>
<feature type="transmembrane region" description="Helical" evidence="4">
    <location>
        <begin position="80"/>
        <end position="99"/>
    </location>
</feature>
<evidence type="ECO:0000313" key="7">
    <source>
        <dbReference type="Proteomes" id="UP000254084"/>
    </source>
</evidence>
<evidence type="ECO:0000256" key="3">
    <source>
        <dbReference type="SAM" id="MobiDB-lite"/>
    </source>
</evidence>
<proteinExistence type="predicted"/>
<dbReference type="PROSITE" id="PS50110">
    <property type="entry name" value="RESPONSE_REGULATORY"/>
    <property type="match status" value="1"/>
</dbReference>
<dbReference type="InterPro" id="IPR036890">
    <property type="entry name" value="HATPase_C_sf"/>
</dbReference>
<keyword evidence="4" id="KW-1133">Transmembrane helix</keyword>
<evidence type="ECO:0000259" key="5">
    <source>
        <dbReference type="PROSITE" id="PS50110"/>
    </source>
</evidence>
<evidence type="ECO:0000256" key="1">
    <source>
        <dbReference type="ARBA" id="ARBA00022553"/>
    </source>
</evidence>
<feature type="domain" description="Response regulatory" evidence="5">
    <location>
        <begin position="152"/>
        <end position="246"/>
    </location>
</feature>
<dbReference type="Gene3D" id="3.40.50.2300">
    <property type="match status" value="1"/>
</dbReference>
<dbReference type="EC" id="2.7.13.3" evidence="6"/>
<keyword evidence="1 2" id="KW-0597">Phosphoprotein</keyword>
<evidence type="ECO:0000256" key="2">
    <source>
        <dbReference type="PROSITE-ProRule" id="PRU00169"/>
    </source>
</evidence>
<organism evidence="6 7">
    <name type="scientific">Ectopseudomonas oleovorans</name>
    <name type="common">Pseudomonas oleovorans</name>
    <dbReference type="NCBI Taxonomy" id="301"/>
    <lineage>
        <taxon>Bacteria</taxon>
        <taxon>Pseudomonadati</taxon>
        <taxon>Pseudomonadota</taxon>
        <taxon>Gammaproteobacteria</taxon>
        <taxon>Pseudomonadales</taxon>
        <taxon>Pseudomonadaceae</taxon>
        <taxon>Ectopseudomonas</taxon>
    </lineage>
</organism>
<dbReference type="Proteomes" id="UP000254084">
    <property type="component" value="Unassembled WGS sequence"/>
</dbReference>
<sequence>MRFAEVRDRDDNILVYVERPKEQGHSTPQVEVFQAPIRLQGQPAHTQALPPLGKSLGDSYLGRVVVGMSNDTLNTRQQEILFKAGVLSLFALLLTFLLARTLAERMGGTLCAESQLDTGSVFTLEIPLPFLAHNEPVQSSDTQNLGSGEGQSVLLVEDNPVNQTVIEAMLRSLGYQISLVGDGQQAVQNCRAQDYAALLMDCRLPLIDGYEATRQIRQLEADNNCPSSPSPPMPCRATAKPAWPPE</sequence>
<evidence type="ECO:0000313" key="6">
    <source>
        <dbReference type="EMBL" id="SUD59883.1"/>
    </source>
</evidence>
<dbReference type="AlphaFoldDB" id="A0A379K5D6"/>
<evidence type="ECO:0000256" key="4">
    <source>
        <dbReference type="SAM" id="Phobius"/>
    </source>
</evidence>
<keyword evidence="6" id="KW-0808">Transferase</keyword>
<dbReference type="EMBL" id="UGUW01000004">
    <property type="protein sequence ID" value="SUD59883.1"/>
    <property type="molecule type" value="Genomic_DNA"/>
</dbReference>
<dbReference type="SMART" id="SM00448">
    <property type="entry name" value="REC"/>
    <property type="match status" value="1"/>
</dbReference>
<dbReference type="GO" id="GO:0000160">
    <property type="term" value="P:phosphorelay signal transduction system"/>
    <property type="evidence" value="ECO:0007669"/>
    <property type="project" value="InterPro"/>
</dbReference>
<dbReference type="SUPFAM" id="SSF55874">
    <property type="entry name" value="ATPase domain of HSP90 chaperone/DNA topoisomerase II/histidine kinase"/>
    <property type="match status" value="1"/>
</dbReference>
<reference evidence="6 7" key="1">
    <citation type="submission" date="2018-06" db="EMBL/GenBank/DDBJ databases">
        <authorList>
            <consortium name="Pathogen Informatics"/>
            <person name="Doyle S."/>
        </authorList>
    </citation>
    <scope>NUCLEOTIDE SEQUENCE [LARGE SCALE GENOMIC DNA]</scope>
    <source>
        <strain evidence="6 7">NCTC10860</strain>
    </source>
</reference>
<keyword evidence="4" id="KW-0812">Transmembrane</keyword>
<dbReference type="SUPFAM" id="SSF52172">
    <property type="entry name" value="CheY-like"/>
    <property type="match status" value="1"/>
</dbReference>
<dbReference type="Pfam" id="PF00072">
    <property type="entry name" value="Response_reg"/>
    <property type="match status" value="1"/>
</dbReference>
<dbReference type="InterPro" id="IPR011006">
    <property type="entry name" value="CheY-like_superfamily"/>
</dbReference>
<dbReference type="CDD" id="cd17546">
    <property type="entry name" value="REC_hyHK_CKI1_RcsC-like"/>
    <property type="match status" value="1"/>
</dbReference>
<feature type="modified residue" description="4-aspartylphosphate" evidence="2">
    <location>
        <position position="201"/>
    </location>
</feature>
<feature type="region of interest" description="Disordered" evidence="3">
    <location>
        <begin position="221"/>
        <end position="246"/>
    </location>
</feature>
<gene>
    <name evidence="6" type="primary">luxQ_2</name>
    <name evidence="6" type="ORF">NCTC10860_02198</name>
</gene>
<keyword evidence="6" id="KW-0418">Kinase</keyword>
<dbReference type="PANTHER" id="PTHR45339:SF3">
    <property type="entry name" value="HISTIDINE KINASE"/>
    <property type="match status" value="1"/>
</dbReference>
<dbReference type="PANTHER" id="PTHR45339">
    <property type="entry name" value="HYBRID SIGNAL TRANSDUCTION HISTIDINE KINASE J"/>
    <property type="match status" value="1"/>
</dbReference>
<dbReference type="InterPro" id="IPR001789">
    <property type="entry name" value="Sig_transdc_resp-reg_receiver"/>
</dbReference>
<protein>
    <submittedName>
        <fullName evidence="6">Integral membrane sensor hybrid histidine kinase</fullName>
        <ecNumber evidence="6">2.7.13.3</ecNumber>
    </submittedName>
</protein>
<name>A0A379K5D6_ECTOL</name>
<accession>A0A379K5D6</accession>